<dbReference type="EMBL" id="GBRH01251097">
    <property type="protein sequence ID" value="JAD46798.1"/>
    <property type="molecule type" value="Transcribed_RNA"/>
</dbReference>
<proteinExistence type="predicted"/>
<accession>A0A0A9AA38</accession>
<organism evidence="1">
    <name type="scientific">Arundo donax</name>
    <name type="common">Giant reed</name>
    <name type="synonym">Donax arundinaceus</name>
    <dbReference type="NCBI Taxonomy" id="35708"/>
    <lineage>
        <taxon>Eukaryota</taxon>
        <taxon>Viridiplantae</taxon>
        <taxon>Streptophyta</taxon>
        <taxon>Embryophyta</taxon>
        <taxon>Tracheophyta</taxon>
        <taxon>Spermatophyta</taxon>
        <taxon>Magnoliopsida</taxon>
        <taxon>Liliopsida</taxon>
        <taxon>Poales</taxon>
        <taxon>Poaceae</taxon>
        <taxon>PACMAD clade</taxon>
        <taxon>Arundinoideae</taxon>
        <taxon>Arundineae</taxon>
        <taxon>Arundo</taxon>
    </lineage>
</organism>
<evidence type="ECO:0000313" key="1">
    <source>
        <dbReference type="EMBL" id="JAD46798.1"/>
    </source>
</evidence>
<name>A0A0A9AA38_ARUDO</name>
<reference evidence="1" key="1">
    <citation type="submission" date="2014-09" db="EMBL/GenBank/DDBJ databases">
        <authorList>
            <person name="Magalhaes I.L.F."/>
            <person name="Oliveira U."/>
            <person name="Santos F.R."/>
            <person name="Vidigal T.H.D.A."/>
            <person name="Brescovit A.D."/>
            <person name="Santos A.J."/>
        </authorList>
    </citation>
    <scope>NUCLEOTIDE SEQUENCE</scope>
    <source>
        <tissue evidence="1">Shoot tissue taken approximately 20 cm above the soil surface</tissue>
    </source>
</reference>
<reference evidence="1" key="2">
    <citation type="journal article" date="2015" name="Data Brief">
        <title>Shoot transcriptome of the giant reed, Arundo donax.</title>
        <authorList>
            <person name="Barrero R.A."/>
            <person name="Guerrero F.D."/>
            <person name="Moolhuijzen P."/>
            <person name="Goolsby J.A."/>
            <person name="Tidwell J."/>
            <person name="Bellgard S.E."/>
            <person name="Bellgard M.I."/>
        </authorList>
    </citation>
    <scope>NUCLEOTIDE SEQUENCE</scope>
    <source>
        <tissue evidence="1">Shoot tissue taken approximately 20 cm above the soil surface</tissue>
    </source>
</reference>
<protein>
    <submittedName>
        <fullName evidence="1">Uncharacterized protein</fullName>
    </submittedName>
</protein>
<dbReference type="AlphaFoldDB" id="A0A0A9AA38"/>
<sequence length="24" mass="2792">MCWILPYYLCDPCFAGVSRHARCS</sequence>